<sequence length="29" mass="3070">MCQQDNGNSTPPTLIRATMGCGCGWSAIR</sequence>
<dbReference type="EnsemblMetazoa" id="CJA23800.1">
    <property type="protein sequence ID" value="CJA23800.1"/>
    <property type="gene ID" value="WBGene00179372"/>
</dbReference>
<evidence type="ECO:0000313" key="1">
    <source>
        <dbReference type="EnsemblMetazoa" id="CJA23800.1"/>
    </source>
</evidence>
<proteinExistence type="predicted"/>
<dbReference type="Proteomes" id="UP000005237">
    <property type="component" value="Unassembled WGS sequence"/>
</dbReference>
<reference evidence="1" key="2">
    <citation type="submission" date="2022-06" db="UniProtKB">
        <authorList>
            <consortium name="EnsemblMetazoa"/>
        </authorList>
    </citation>
    <scope>IDENTIFICATION</scope>
    <source>
        <strain evidence="1">DF5081</strain>
    </source>
</reference>
<keyword evidence="2" id="KW-1185">Reference proteome</keyword>
<evidence type="ECO:0000313" key="2">
    <source>
        <dbReference type="Proteomes" id="UP000005237"/>
    </source>
</evidence>
<organism evidence="1 2">
    <name type="scientific">Caenorhabditis japonica</name>
    <dbReference type="NCBI Taxonomy" id="281687"/>
    <lineage>
        <taxon>Eukaryota</taxon>
        <taxon>Metazoa</taxon>
        <taxon>Ecdysozoa</taxon>
        <taxon>Nematoda</taxon>
        <taxon>Chromadorea</taxon>
        <taxon>Rhabditida</taxon>
        <taxon>Rhabditina</taxon>
        <taxon>Rhabditomorpha</taxon>
        <taxon>Rhabditoidea</taxon>
        <taxon>Rhabditidae</taxon>
        <taxon>Peloderinae</taxon>
        <taxon>Caenorhabditis</taxon>
    </lineage>
</organism>
<reference evidence="2" key="1">
    <citation type="submission" date="2010-08" db="EMBL/GenBank/DDBJ databases">
        <authorList>
            <consortium name="Caenorhabditis japonica Sequencing Consortium"/>
            <person name="Wilson R.K."/>
        </authorList>
    </citation>
    <scope>NUCLEOTIDE SEQUENCE [LARGE SCALE GENOMIC DNA]</scope>
    <source>
        <strain evidence="2">DF5081</strain>
    </source>
</reference>
<name>A0A8R1I7J4_CAEJA</name>
<protein>
    <submittedName>
        <fullName evidence="1">Uncharacterized protein</fullName>
    </submittedName>
</protein>
<accession>A0A8R1I7J4</accession>